<dbReference type="Proteomes" id="UP000308730">
    <property type="component" value="Unassembled WGS sequence"/>
</dbReference>
<accession>A0A4S4LP26</accession>
<evidence type="ECO:0000313" key="1">
    <source>
        <dbReference type="EMBL" id="THH13278.1"/>
    </source>
</evidence>
<evidence type="ECO:0000313" key="2">
    <source>
        <dbReference type="Proteomes" id="UP000308730"/>
    </source>
</evidence>
<proteinExistence type="predicted"/>
<reference evidence="1 2" key="1">
    <citation type="submission" date="2019-02" db="EMBL/GenBank/DDBJ databases">
        <title>Genome sequencing of the rare red list fungi Antrodiella citrinella (Flaviporus citrinellus).</title>
        <authorList>
            <person name="Buettner E."/>
            <person name="Kellner H."/>
        </authorList>
    </citation>
    <scope>NUCLEOTIDE SEQUENCE [LARGE SCALE GENOMIC DNA]</scope>
    <source>
        <strain evidence="1 2">DSM 108506</strain>
    </source>
</reference>
<dbReference type="AlphaFoldDB" id="A0A4S4LP26"/>
<dbReference type="OrthoDB" id="3041043at2759"/>
<name>A0A4S4LP26_9APHY</name>
<gene>
    <name evidence="1" type="ORF">EUX98_g9743</name>
</gene>
<protein>
    <submittedName>
        <fullName evidence="1">Uncharacterized protein</fullName>
    </submittedName>
</protein>
<organism evidence="1 2">
    <name type="scientific">Antrodiella citrinella</name>
    <dbReference type="NCBI Taxonomy" id="2447956"/>
    <lineage>
        <taxon>Eukaryota</taxon>
        <taxon>Fungi</taxon>
        <taxon>Dikarya</taxon>
        <taxon>Basidiomycota</taxon>
        <taxon>Agaricomycotina</taxon>
        <taxon>Agaricomycetes</taxon>
        <taxon>Polyporales</taxon>
        <taxon>Steccherinaceae</taxon>
        <taxon>Antrodiella</taxon>
    </lineage>
</organism>
<sequence length="360" mass="41309">MTLKQILEHEDLSALLFNACTPGTLCSIRRLCKKYRPFLERFFDTKFNIHNRLLRFFTSPDAFRAMQRDTLTLISGSFALQFFAGILYPDSDLDLYVEHLFAQQVVDFLLTDGYRFQPTAAQLGLQETLKVTQFASPEPYGTSDIEGIGGVLTFKKDNGQTVQLIVTCQGKTAIEVILNFHSTVVMNFIAWDLACSLYPAATFERNMSLACRVTPESHPIDSLMKYRRRGWNVILPEENTSSDLQSLLVSPFGGDNLRWVGDCKTWLIRLPTNNLPLLPPQPAMSCNLILHPACSTWWSLMLHDGMVSVEYSKFISRVRFLEYVRKHRPRQQEYLSNHEFFDSDYFMGTAKYLEDLSMDS</sequence>
<dbReference type="EMBL" id="SGPM01001094">
    <property type="protein sequence ID" value="THH13278.1"/>
    <property type="molecule type" value="Genomic_DNA"/>
</dbReference>
<keyword evidence="2" id="KW-1185">Reference proteome</keyword>
<comment type="caution">
    <text evidence="1">The sequence shown here is derived from an EMBL/GenBank/DDBJ whole genome shotgun (WGS) entry which is preliminary data.</text>
</comment>